<keyword evidence="6" id="KW-1185">Reference proteome</keyword>
<dbReference type="PROSITE" id="PS00211">
    <property type="entry name" value="ABC_TRANSPORTER_1"/>
    <property type="match status" value="1"/>
</dbReference>
<dbReference type="SUPFAM" id="SSF52540">
    <property type="entry name" value="P-loop containing nucleoside triphosphate hydrolases"/>
    <property type="match status" value="1"/>
</dbReference>
<feature type="domain" description="ABC transporter" evidence="4">
    <location>
        <begin position="11"/>
        <end position="247"/>
    </location>
</feature>
<reference evidence="6" key="1">
    <citation type="journal article" date="2019" name="Int. J. Syst. Evol. Microbiol.">
        <title>The Global Catalogue of Microorganisms (GCM) 10K type strain sequencing project: providing services to taxonomists for standard genome sequencing and annotation.</title>
        <authorList>
            <consortium name="The Broad Institute Genomics Platform"/>
            <consortium name="The Broad Institute Genome Sequencing Center for Infectious Disease"/>
            <person name="Wu L."/>
            <person name="Ma J."/>
        </authorList>
    </citation>
    <scope>NUCLEOTIDE SEQUENCE [LARGE SCALE GENOMIC DNA]</scope>
    <source>
        <strain evidence="6">CCUG 36956</strain>
    </source>
</reference>
<dbReference type="InterPro" id="IPR050093">
    <property type="entry name" value="ABC_SmlMolc_Importer"/>
</dbReference>
<dbReference type="PANTHER" id="PTHR42781:SF4">
    <property type="entry name" value="SPERMIDINE_PUTRESCINE IMPORT ATP-BINDING PROTEIN POTA"/>
    <property type="match status" value="1"/>
</dbReference>
<dbReference type="Gene3D" id="3.40.50.300">
    <property type="entry name" value="P-loop containing nucleotide triphosphate hydrolases"/>
    <property type="match status" value="1"/>
</dbReference>
<evidence type="ECO:0000259" key="4">
    <source>
        <dbReference type="PROSITE" id="PS50893"/>
    </source>
</evidence>
<dbReference type="EMBL" id="JBHSQN010000013">
    <property type="protein sequence ID" value="MFC6013076.1"/>
    <property type="molecule type" value="Genomic_DNA"/>
</dbReference>
<evidence type="ECO:0000256" key="2">
    <source>
        <dbReference type="ARBA" id="ARBA00022741"/>
    </source>
</evidence>
<dbReference type="PROSITE" id="PS50893">
    <property type="entry name" value="ABC_TRANSPORTER_2"/>
    <property type="match status" value="1"/>
</dbReference>
<accession>A0ABW1JUD7</accession>
<evidence type="ECO:0000256" key="3">
    <source>
        <dbReference type="ARBA" id="ARBA00022840"/>
    </source>
</evidence>
<dbReference type="InterPro" id="IPR003593">
    <property type="entry name" value="AAA+_ATPase"/>
</dbReference>
<dbReference type="Pfam" id="PF00005">
    <property type="entry name" value="ABC_tran"/>
    <property type="match status" value="1"/>
</dbReference>
<dbReference type="RefSeq" id="WP_378607756.1">
    <property type="nucleotide sequence ID" value="NZ_JBHSQN010000013.1"/>
</dbReference>
<dbReference type="Proteomes" id="UP001596223">
    <property type="component" value="Unassembled WGS sequence"/>
</dbReference>
<proteinExistence type="predicted"/>
<dbReference type="InterPro" id="IPR003439">
    <property type="entry name" value="ABC_transporter-like_ATP-bd"/>
</dbReference>
<organism evidence="5 6">
    <name type="scientific">Nocardia lasii</name>
    <dbReference type="NCBI Taxonomy" id="1616107"/>
    <lineage>
        <taxon>Bacteria</taxon>
        <taxon>Bacillati</taxon>
        <taxon>Actinomycetota</taxon>
        <taxon>Actinomycetes</taxon>
        <taxon>Mycobacteriales</taxon>
        <taxon>Nocardiaceae</taxon>
        <taxon>Nocardia</taxon>
    </lineage>
</organism>
<sequence length="348" mass="37450">MLSVDRIGARVEVEGLCRTYADGTGLLPTDLVIESGEFLSVLGPSGCGKSTLLRLLAGLDRPRQGLIRVADDVVCDAERGVFVPPRQRRLGMVFQDLALWPHLSVAANVGFPLRVTGVSRAQIARRTTEALERVELAAMAAKMPHQLSGGQQQRVAIARALVARPRLLLLDEPLSALDAALREQLRAEIRSLTTEYGVTTVFVTHDQAEAMSLSDRIVVMRAGRILQHGRPEDLYHRPADAFVAEFVGIFNHLPDGGGVRAERVLVLDDDPTATNRDSAGAKPRDSAPNSLVVDATVRSVVFTGGAYHLRCEVAGVDRPWVVPHARAHAPGTALRLALTAGDVITPAS</sequence>
<dbReference type="InterPro" id="IPR027417">
    <property type="entry name" value="P-loop_NTPase"/>
</dbReference>
<dbReference type="Pfam" id="PF08402">
    <property type="entry name" value="TOBE_2"/>
    <property type="match status" value="1"/>
</dbReference>
<dbReference type="SMART" id="SM00382">
    <property type="entry name" value="AAA"/>
    <property type="match status" value="1"/>
</dbReference>
<protein>
    <submittedName>
        <fullName evidence="5">ABC transporter ATP-binding protein</fullName>
    </submittedName>
</protein>
<comment type="caution">
    <text evidence="5">The sequence shown here is derived from an EMBL/GenBank/DDBJ whole genome shotgun (WGS) entry which is preliminary data.</text>
</comment>
<name>A0ABW1JUD7_9NOCA</name>
<dbReference type="PANTHER" id="PTHR42781">
    <property type="entry name" value="SPERMIDINE/PUTRESCINE IMPORT ATP-BINDING PROTEIN POTA"/>
    <property type="match status" value="1"/>
</dbReference>
<evidence type="ECO:0000313" key="6">
    <source>
        <dbReference type="Proteomes" id="UP001596223"/>
    </source>
</evidence>
<keyword evidence="1" id="KW-0813">Transport</keyword>
<dbReference type="GO" id="GO:0005524">
    <property type="term" value="F:ATP binding"/>
    <property type="evidence" value="ECO:0007669"/>
    <property type="project" value="UniProtKB-KW"/>
</dbReference>
<evidence type="ECO:0000256" key="1">
    <source>
        <dbReference type="ARBA" id="ARBA00022448"/>
    </source>
</evidence>
<gene>
    <name evidence="5" type="ORF">ACFP3H_18615</name>
</gene>
<dbReference type="InterPro" id="IPR017871">
    <property type="entry name" value="ABC_transporter-like_CS"/>
</dbReference>
<evidence type="ECO:0000313" key="5">
    <source>
        <dbReference type="EMBL" id="MFC6013076.1"/>
    </source>
</evidence>
<keyword evidence="3 5" id="KW-0067">ATP-binding</keyword>
<keyword evidence="2" id="KW-0547">Nucleotide-binding</keyword>
<dbReference type="InterPro" id="IPR013611">
    <property type="entry name" value="Transp-assoc_OB_typ2"/>
</dbReference>